<gene>
    <name evidence="1" type="ORF">RF55_22508</name>
</gene>
<dbReference type="AlphaFoldDB" id="A0A0J7JWN1"/>
<proteinExistence type="predicted"/>
<name>A0A0J7JWN1_LASNI</name>
<sequence>MGKHRGGLKTKLNKRIAHVRWLIYGQQTPPVWSKALKLHAELDHLLQYQQELKTHKLEKTHSDNIKNIPTINEVPKYQACPAPAPALTKPKKSCPPGCEGIWSPHCLGTCERPSTSSAAKK</sequence>
<evidence type="ECO:0000313" key="1">
    <source>
        <dbReference type="EMBL" id="KMQ82573.1"/>
    </source>
</evidence>
<dbReference type="EMBL" id="LBMM01024440">
    <property type="protein sequence ID" value="KMQ82573.1"/>
    <property type="molecule type" value="Genomic_DNA"/>
</dbReference>
<organism evidence="1 2">
    <name type="scientific">Lasius niger</name>
    <name type="common">Black garden ant</name>
    <dbReference type="NCBI Taxonomy" id="67767"/>
    <lineage>
        <taxon>Eukaryota</taxon>
        <taxon>Metazoa</taxon>
        <taxon>Ecdysozoa</taxon>
        <taxon>Arthropoda</taxon>
        <taxon>Hexapoda</taxon>
        <taxon>Insecta</taxon>
        <taxon>Pterygota</taxon>
        <taxon>Neoptera</taxon>
        <taxon>Endopterygota</taxon>
        <taxon>Hymenoptera</taxon>
        <taxon>Apocrita</taxon>
        <taxon>Aculeata</taxon>
        <taxon>Formicoidea</taxon>
        <taxon>Formicidae</taxon>
        <taxon>Formicinae</taxon>
        <taxon>Lasius</taxon>
        <taxon>Lasius</taxon>
    </lineage>
</organism>
<reference evidence="1 2" key="1">
    <citation type="submission" date="2015-04" db="EMBL/GenBank/DDBJ databases">
        <title>Lasius niger genome sequencing.</title>
        <authorList>
            <person name="Konorov E.A."/>
            <person name="Nikitin M.A."/>
            <person name="Kirill M.V."/>
            <person name="Chang P."/>
        </authorList>
    </citation>
    <scope>NUCLEOTIDE SEQUENCE [LARGE SCALE GENOMIC DNA]</scope>
    <source>
        <tissue evidence="1">Whole</tissue>
    </source>
</reference>
<accession>A0A0J7JWN1</accession>
<evidence type="ECO:0000313" key="2">
    <source>
        <dbReference type="Proteomes" id="UP000036403"/>
    </source>
</evidence>
<dbReference type="PaxDb" id="67767-A0A0J7JWN1"/>
<keyword evidence="2" id="KW-1185">Reference proteome</keyword>
<protein>
    <submittedName>
        <fullName evidence="1">Conserved oligomeric golgi complex subunit 1-like protein</fullName>
    </submittedName>
</protein>
<dbReference type="Proteomes" id="UP000036403">
    <property type="component" value="Unassembled WGS sequence"/>
</dbReference>
<comment type="caution">
    <text evidence="1">The sequence shown here is derived from an EMBL/GenBank/DDBJ whole genome shotgun (WGS) entry which is preliminary data.</text>
</comment>